<reference evidence="1 2" key="1">
    <citation type="submission" date="2015-11" db="EMBL/GenBank/DDBJ databases">
        <title>Permanent draft genome of Psychrobacter piscatorii LQ58.</title>
        <authorList>
            <person name="Zhou M."/>
            <person name="Dong B."/>
            <person name="Liu Q."/>
        </authorList>
    </citation>
    <scope>NUCLEOTIDE SEQUENCE [LARGE SCALE GENOMIC DNA]</scope>
    <source>
        <strain evidence="1 2">LQ58</strain>
    </source>
</reference>
<comment type="caution">
    <text evidence="1">The sequence shown here is derived from an EMBL/GenBank/DDBJ whole genome shotgun (WGS) entry which is preliminary data.</text>
</comment>
<keyword evidence="2" id="KW-1185">Reference proteome</keyword>
<gene>
    <name evidence="1" type="ORF">AS194_07700</name>
</gene>
<accession>A0A0T6DRT3</accession>
<dbReference type="STRING" id="554343.AS194_07700"/>
<dbReference type="RefSeq" id="WP_058024527.1">
    <property type="nucleotide sequence ID" value="NZ_LNDJ01000061.1"/>
</dbReference>
<sequence>MNDEIYDLGAGFWSIRGSFIKNGIMDIGVQCALIKLSSGRFIFLDSYTLKDEVRQQVMALTNDGQDVEAVLNVHPFHTIHCDQMAKDFPQATFYGSKRHPKKIPEVNWAEDLVESDAVAERYPELKFSLPQGIYYIAPDESVHASSLLVYHPASQSIYVDDTFEIPPSKLFDAVQPNLGLHPTTKQALKDEPDAGKAYCDWAIDLAHEWRSVHHFCGAHSGLVVFEKGQFEAALLSAIDNARSELEAK</sequence>
<dbReference type="EMBL" id="LNDJ01000061">
    <property type="protein sequence ID" value="KRU22684.1"/>
    <property type="molecule type" value="Genomic_DNA"/>
</dbReference>
<dbReference type="Proteomes" id="UP000051202">
    <property type="component" value="Unassembled WGS sequence"/>
</dbReference>
<evidence type="ECO:0008006" key="3">
    <source>
        <dbReference type="Google" id="ProtNLM"/>
    </source>
</evidence>
<name>A0A0T6DRT3_9GAMM</name>
<evidence type="ECO:0000313" key="1">
    <source>
        <dbReference type="EMBL" id="KRU22684.1"/>
    </source>
</evidence>
<organism evidence="1 2">
    <name type="scientific">Psychrobacter piscatorii</name>
    <dbReference type="NCBI Taxonomy" id="554343"/>
    <lineage>
        <taxon>Bacteria</taxon>
        <taxon>Pseudomonadati</taxon>
        <taxon>Pseudomonadota</taxon>
        <taxon>Gammaproteobacteria</taxon>
        <taxon>Moraxellales</taxon>
        <taxon>Moraxellaceae</taxon>
        <taxon>Psychrobacter</taxon>
    </lineage>
</organism>
<evidence type="ECO:0000313" key="2">
    <source>
        <dbReference type="Proteomes" id="UP000051202"/>
    </source>
</evidence>
<protein>
    <recommendedName>
        <fullName evidence="3">MBL fold metallo-hydrolase</fullName>
    </recommendedName>
</protein>
<proteinExistence type="predicted"/>
<dbReference type="AlphaFoldDB" id="A0A0T6DRT3"/>